<keyword evidence="12" id="KW-0472">Membrane</keyword>
<gene>
    <name evidence="18" type="ORF">VSP0166_LOCUS14759</name>
</gene>
<evidence type="ECO:0000256" key="3">
    <source>
        <dbReference type="ARBA" id="ARBA00010609"/>
    </source>
</evidence>
<feature type="domain" description="Plastocyanin-like" evidence="17">
    <location>
        <begin position="97"/>
        <end position="193"/>
    </location>
</feature>
<dbReference type="InterPro" id="IPR033138">
    <property type="entry name" value="Cu_oxidase_CS"/>
</dbReference>
<keyword evidence="10" id="KW-0560">Oxidoreductase</keyword>
<evidence type="ECO:0000259" key="17">
    <source>
        <dbReference type="Pfam" id="PF07732"/>
    </source>
</evidence>
<evidence type="ECO:0000313" key="18">
    <source>
        <dbReference type="EMBL" id="CAE2234422.1"/>
    </source>
</evidence>
<comment type="subcellular location">
    <subcellularLocation>
        <location evidence="2">Membrane</location>
        <topology evidence="2">Single-pass membrane protein</topology>
    </subcellularLocation>
</comment>
<dbReference type="InterPro" id="IPR011706">
    <property type="entry name" value="Cu-oxidase_C"/>
</dbReference>
<evidence type="ECO:0000256" key="6">
    <source>
        <dbReference type="ARBA" id="ARBA00022723"/>
    </source>
</evidence>
<dbReference type="AlphaFoldDB" id="A0A7S4MP24"/>
<dbReference type="PROSITE" id="PS00079">
    <property type="entry name" value="MULTICOPPER_OXIDASE1"/>
    <property type="match status" value="1"/>
</dbReference>
<evidence type="ECO:0000256" key="1">
    <source>
        <dbReference type="ARBA" id="ARBA00001935"/>
    </source>
</evidence>
<feature type="signal peptide" evidence="15">
    <location>
        <begin position="1"/>
        <end position="22"/>
    </location>
</feature>
<comment type="similarity">
    <text evidence="3">Belongs to the multicopper oxidase family.</text>
</comment>
<evidence type="ECO:0000256" key="5">
    <source>
        <dbReference type="ARBA" id="ARBA00022692"/>
    </source>
</evidence>
<evidence type="ECO:0000259" key="16">
    <source>
        <dbReference type="Pfam" id="PF07731"/>
    </source>
</evidence>
<evidence type="ECO:0000256" key="11">
    <source>
        <dbReference type="ARBA" id="ARBA00023065"/>
    </source>
</evidence>
<keyword evidence="5" id="KW-0812">Transmembrane</keyword>
<evidence type="ECO:0000256" key="2">
    <source>
        <dbReference type="ARBA" id="ARBA00004167"/>
    </source>
</evidence>
<evidence type="ECO:0000256" key="9">
    <source>
        <dbReference type="ARBA" id="ARBA00022989"/>
    </source>
</evidence>
<dbReference type="Pfam" id="PF07731">
    <property type="entry name" value="Cu-oxidase_2"/>
    <property type="match status" value="1"/>
</dbReference>
<organism evidence="18">
    <name type="scientific">Vannella robusta</name>
    <dbReference type="NCBI Taxonomy" id="1487602"/>
    <lineage>
        <taxon>Eukaryota</taxon>
        <taxon>Amoebozoa</taxon>
        <taxon>Discosea</taxon>
        <taxon>Flabellinia</taxon>
        <taxon>Vannellidae</taxon>
        <taxon>Vannella</taxon>
    </lineage>
</organism>
<evidence type="ECO:0000256" key="14">
    <source>
        <dbReference type="ARBA" id="ARBA00023180"/>
    </source>
</evidence>
<dbReference type="InterPro" id="IPR002355">
    <property type="entry name" value="Cu_oxidase_Cu_BS"/>
</dbReference>
<proteinExistence type="inferred from homology"/>
<keyword evidence="8" id="KW-0677">Repeat</keyword>
<dbReference type="InterPro" id="IPR045087">
    <property type="entry name" value="Cu-oxidase_fam"/>
</dbReference>
<comment type="cofactor">
    <cofactor evidence="1">
        <name>Cu cation</name>
        <dbReference type="ChEBI" id="CHEBI:23378"/>
    </cofactor>
</comment>
<keyword evidence="14" id="KW-0325">Glycoprotein</keyword>
<dbReference type="PROSITE" id="PS00080">
    <property type="entry name" value="MULTICOPPER_OXIDASE2"/>
    <property type="match status" value="1"/>
</dbReference>
<feature type="domain" description="Plastocyanin-like" evidence="16">
    <location>
        <begin position="253"/>
        <end position="351"/>
    </location>
</feature>
<evidence type="ECO:0000256" key="4">
    <source>
        <dbReference type="ARBA" id="ARBA00022448"/>
    </source>
</evidence>
<dbReference type="InterPro" id="IPR008972">
    <property type="entry name" value="Cupredoxin"/>
</dbReference>
<dbReference type="GO" id="GO:0006826">
    <property type="term" value="P:iron ion transport"/>
    <property type="evidence" value="ECO:0007669"/>
    <property type="project" value="TreeGrafter"/>
</dbReference>
<evidence type="ECO:0000256" key="7">
    <source>
        <dbReference type="ARBA" id="ARBA00022729"/>
    </source>
</evidence>
<evidence type="ECO:0000256" key="8">
    <source>
        <dbReference type="ARBA" id="ARBA00022737"/>
    </source>
</evidence>
<dbReference type="SUPFAM" id="SSF49503">
    <property type="entry name" value="Cupredoxins"/>
    <property type="match status" value="2"/>
</dbReference>
<dbReference type="InterPro" id="IPR011707">
    <property type="entry name" value="Cu-oxidase-like_N"/>
</dbReference>
<keyword evidence="6" id="KW-0479">Metal-binding</keyword>
<sequence length="420" mass="47628">MRASTAFVFCFVVCVLVHSSFASTRRHYIAADEVEWNYAPSGFNNVEEVLLEEGRDSHVFFETGPDRIGGTYIKALYREYTDESFSELVPRDEHLGLLGPIIWAEVGDTIEIVFRNNARYPFSMLPHALFYVEETGQLQADPGETVNYTWYVPGRTSPTPSDWSSTLYPYHSHVDEVADTSAGLVGGVIVTRKGEAHENGHPRGIDREFIIMYSVIEESQSVYIDDNIATFLGEDRVDDEDLRDEDFDNSNGMNSINGLMYANIEGLEMETKERVRWYTFVSGSERDIHTAHWHGQTLVTMEGNRIDIHPIFPHIPQIMDMVPDSSGTWFFHCHVNAHLRDGMSAFFTVIPSADQYANTRNFATLYDPFAYLIHRTYDYETFLPELPPPSSGPFDPFPSSSGQKVSFSVLTGVLMIFLLS</sequence>
<dbReference type="Pfam" id="PF07732">
    <property type="entry name" value="Cu-oxidase_3"/>
    <property type="match status" value="1"/>
</dbReference>
<dbReference type="GO" id="GO:0005507">
    <property type="term" value="F:copper ion binding"/>
    <property type="evidence" value="ECO:0007669"/>
    <property type="project" value="InterPro"/>
</dbReference>
<dbReference type="GO" id="GO:0005886">
    <property type="term" value="C:plasma membrane"/>
    <property type="evidence" value="ECO:0007669"/>
    <property type="project" value="TreeGrafter"/>
</dbReference>
<evidence type="ECO:0000256" key="10">
    <source>
        <dbReference type="ARBA" id="ARBA00023002"/>
    </source>
</evidence>
<protein>
    <submittedName>
        <fullName evidence="18">Uncharacterized protein</fullName>
    </submittedName>
</protein>
<evidence type="ECO:0000256" key="13">
    <source>
        <dbReference type="ARBA" id="ARBA00023157"/>
    </source>
</evidence>
<keyword evidence="13" id="KW-1015">Disulfide bond</keyword>
<reference evidence="18" key="1">
    <citation type="submission" date="2021-01" db="EMBL/GenBank/DDBJ databases">
        <authorList>
            <person name="Corre E."/>
            <person name="Pelletier E."/>
            <person name="Niang G."/>
            <person name="Scheremetjew M."/>
            <person name="Finn R."/>
            <person name="Kale V."/>
            <person name="Holt S."/>
            <person name="Cochrane G."/>
            <person name="Meng A."/>
            <person name="Brown T."/>
            <person name="Cohen L."/>
        </authorList>
    </citation>
    <scope>NUCLEOTIDE SEQUENCE</scope>
    <source>
        <strain evidence="18">DIVA3 518/3/11/1/6</strain>
    </source>
</reference>
<keyword evidence="11" id="KW-0406">Ion transport</keyword>
<dbReference type="PANTHER" id="PTHR11709:SF504">
    <property type="entry name" value="PLASTOCYANIN-LIKE DOMAIN-CONTAINING PROTEIN"/>
    <property type="match status" value="1"/>
</dbReference>
<dbReference type="GO" id="GO:0016491">
    <property type="term" value="F:oxidoreductase activity"/>
    <property type="evidence" value="ECO:0007669"/>
    <property type="project" value="UniProtKB-KW"/>
</dbReference>
<keyword evidence="7 15" id="KW-0732">Signal</keyword>
<feature type="chain" id="PRO_5031342665" evidence="15">
    <location>
        <begin position="23"/>
        <end position="420"/>
    </location>
</feature>
<dbReference type="EMBL" id="HBKP01020980">
    <property type="protein sequence ID" value="CAE2234422.1"/>
    <property type="molecule type" value="Transcribed_RNA"/>
</dbReference>
<accession>A0A7S4MP24</accession>
<keyword evidence="4" id="KW-0813">Transport</keyword>
<dbReference type="Gene3D" id="2.60.40.420">
    <property type="entry name" value="Cupredoxins - blue copper proteins"/>
    <property type="match status" value="1"/>
</dbReference>
<evidence type="ECO:0000256" key="15">
    <source>
        <dbReference type="SAM" id="SignalP"/>
    </source>
</evidence>
<evidence type="ECO:0000256" key="12">
    <source>
        <dbReference type="ARBA" id="ARBA00023136"/>
    </source>
</evidence>
<dbReference type="FunFam" id="2.60.40.420:FF:000002">
    <property type="entry name" value="Hephaestin like 1"/>
    <property type="match status" value="1"/>
</dbReference>
<name>A0A7S4MP24_9EUKA</name>
<keyword evidence="9" id="KW-1133">Transmembrane helix</keyword>
<dbReference type="PANTHER" id="PTHR11709">
    <property type="entry name" value="MULTI-COPPER OXIDASE"/>
    <property type="match status" value="1"/>
</dbReference>